<dbReference type="Pfam" id="PF00514">
    <property type="entry name" value="Arm"/>
    <property type="match status" value="1"/>
</dbReference>
<dbReference type="InterPro" id="IPR056694">
    <property type="entry name" value="DUF7792"/>
</dbReference>
<name>A0AAQ3L546_9LILI</name>
<dbReference type="InterPro" id="IPR016024">
    <property type="entry name" value="ARM-type_fold"/>
</dbReference>
<organism evidence="3 4">
    <name type="scientific">Canna indica</name>
    <name type="common">Indian-shot</name>
    <dbReference type="NCBI Taxonomy" id="4628"/>
    <lineage>
        <taxon>Eukaryota</taxon>
        <taxon>Viridiplantae</taxon>
        <taxon>Streptophyta</taxon>
        <taxon>Embryophyta</taxon>
        <taxon>Tracheophyta</taxon>
        <taxon>Spermatophyta</taxon>
        <taxon>Magnoliopsida</taxon>
        <taxon>Liliopsida</taxon>
        <taxon>Zingiberales</taxon>
        <taxon>Cannaceae</taxon>
        <taxon>Canna</taxon>
    </lineage>
</organism>
<evidence type="ECO:0000259" key="2">
    <source>
        <dbReference type="Pfam" id="PF25055"/>
    </source>
</evidence>
<accession>A0AAQ3L546</accession>
<evidence type="ECO:0000313" key="4">
    <source>
        <dbReference type="Proteomes" id="UP001327560"/>
    </source>
</evidence>
<dbReference type="PANTHER" id="PTHR46168">
    <property type="entry name" value="ARMADILLO REPEAT ONLY 4"/>
    <property type="match status" value="1"/>
</dbReference>
<reference evidence="3 4" key="1">
    <citation type="submission" date="2023-10" db="EMBL/GenBank/DDBJ databases">
        <title>Chromosome-scale genome assembly provides insights into flower coloration mechanisms of Canna indica.</title>
        <authorList>
            <person name="Li C."/>
        </authorList>
    </citation>
    <scope>NUCLEOTIDE SEQUENCE [LARGE SCALE GENOMIC DNA]</scope>
    <source>
        <tissue evidence="3">Flower</tissue>
    </source>
</reference>
<feature type="domain" description="DUF7792" evidence="2">
    <location>
        <begin position="19"/>
        <end position="150"/>
    </location>
</feature>
<dbReference type="Gene3D" id="1.25.10.10">
    <property type="entry name" value="Leucine-rich Repeat Variant"/>
    <property type="match status" value="2"/>
</dbReference>
<sequence>MPTSTKTKIAIAGSGGAGEELSLSISLADCLKEAAAASHSFRGECSQLAHRADLLASSLRAVVRCLASLPHQPPYVPPVRRVAAAAARSLDRALSLARRCRRSQRRLLSNPFAILRLLFPFAAPRAAEFRRVLSVLDASLADLRWLLSLYSSEDDGAASGGAGLPPIATSDPVLSYVWTCVVAVEIAPRASDRAEAAQSLANLALDGHRNRWVIVDEGGVPPLLALLQNGDDEASQSAAAAALANLSFDRELVLAVADALAIPTIVHTLSKSTSTRLQMQLAILVSRMAAADATVREEFATENATLQLVALLSAGVPLANANHALPTRNNSLRNESSCLFLGNGGSDIDERENEISTAKLELKTACAEALWVLCKDSIANSRKVAETIGLLCLAKLIETEKEQLQFNCLMTVAEIAAAAESDADLRSSAFKNSPAAAQVVKQLLELVRQQGTRPSLQMAAIRSIGSLARIFPAKEVSVLQPLVAQLSHWDADVCAEAATALGKFAGPENFLCVEHSTAIVEFDGVPPLMRLLRPGKKSQLPGLVLLCYLSLHAPGHEALERAKVLLALKSVDRSVAAHCSSLNKLIPKAIQQLELHHPETHAWVEMHL</sequence>
<dbReference type="Proteomes" id="UP001327560">
    <property type="component" value="Chromosome 9"/>
</dbReference>
<keyword evidence="4" id="KW-1185">Reference proteome</keyword>
<evidence type="ECO:0000256" key="1">
    <source>
        <dbReference type="PROSITE-ProRule" id="PRU00259"/>
    </source>
</evidence>
<dbReference type="SMART" id="SM00185">
    <property type="entry name" value="ARM"/>
    <property type="match status" value="5"/>
</dbReference>
<dbReference type="InterPro" id="IPR000225">
    <property type="entry name" value="Armadillo"/>
</dbReference>
<feature type="repeat" description="ARM" evidence="1">
    <location>
        <begin position="218"/>
        <end position="251"/>
    </location>
</feature>
<dbReference type="AlphaFoldDB" id="A0AAQ3L546"/>
<proteinExistence type="predicted"/>
<evidence type="ECO:0000313" key="3">
    <source>
        <dbReference type="EMBL" id="WOL18743.1"/>
    </source>
</evidence>
<protein>
    <recommendedName>
        <fullName evidence="2">DUF7792 domain-containing protein</fullName>
    </recommendedName>
</protein>
<dbReference type="SUPFAM" id="SSF48371">
    <property type="entry name" value="ARM repeat"/>
    <property type="match status" value="1"/>
</dbReference>
<dbReference type="Pfam" id="PF25055">
    <property type="entry name" value="DUF7792"/>
    <property type="match status" value="1"/>
</dbReference>
<dbReference type="InterPro" id="IPR011989">
    <property type="entry name" value="ARM-like"/>
</dbReference>
<dbReference type="EMBL" id="CP136898">
    <property type="protein sequence ID" value="WOL18743.1"/>
    <property type="molecule type" value="Genomic_DNA"/>
</dbReference>
<dbReference type="PANTHER" id="PTHR46168:SF1">
    <property type="entry name" value="ARMADILLO REPEAT ONLY 4"/>
    <property type="match status" value="1"/>
</dbReference>
<gene>
    <name evidence="3" type="ORF">Cni_G27540</name>
</gene>
<dbReference type="PROSITE" id="PS50176">
    <property type="entry name" value="ARM_REPEAT"/>
    <property type="match status" value="1"/>
</dbReference>